<evidence type="ECO:0000313" key="3">
    <source>
        <dbReference type="EMBL" id="DAD44482.1"/>
    </source>
</evidence>
<feature type="compositionally biased region" description="Basic and acidic residues" evidence="1">
    <location>
        <begin position="83"/>
        <end position="99"/>
    </location>
</feature>
<sequence>MSVNVPLSENHEYPEFAKCCFISECNRYCLELLASAMARKGSTIKAAPMKEEEPVTEQEKIKPKRKKLGQEIDEIFSNKKLKKAEEQQMEKATEDGIEKPKKKKKKNKFPKKDGFVDPPPRERKRTEDGFAIYTEEELGIVKSDAGGTPLCPFDCSCCF</sequence>
<dbReference type="PANTHER" id="PTHR34066">
    <property type="entry name" value="GROWTH FACTOR 2"/>
    <property type="match status" value="1"/>
</dbReference>
<dbReference type="PANTHER" id="PTHR34066:SF1">
    <property type="entry name" value="DUF1764 FAMILY PROTEIN"/>
    <property type="match status" value="1"/>
</dbReference>
<keyword evidence="4" id="KW-1185">Reference proteome</keyword>
<feature type="compositionally biased region" description="Basic and acidic residues" evidence="1">
    <location>
        <begin position="48"/>
        <end position="61"/>
    </location>
</feature>
<dbReference type="InterPro" id="IPR013885">
    <property type="entry name" value="DUF1764_euk"/>
</dbReference>
<dbReference type="Pfam" id="PF08576">
    <property type="entry name" value="DUF1764"/>
    <property type="match status" value="1"/>
</dbReference>
<protein>
    <submittedName>
        <fullName evidence="3">Uncharacterized protein</fullName>
    </submittedName>
</protein>
<comment type="caution">
    <text evidence="3">The sequence shown here is derived from an EMBL/GenBank/DDBJ whole genome shotgun (WGS) entry which is preliminary data.</text>
</comment>
<name>A0A822ZH71_NELNU</name>
<evidence type="ECO:0000256" key="1">
    <source>
        <dbReference type="SAM" id="MobiDB-lite"/>
    </source>
</evidence>
<accession>A0A822ZH71</accession>
<gene>
    <name evidence="2" type="ORF">HUJ06_002709</name>
    <name evidence="3" type="ORF">HUJ06_002712</name>
</gene>
<dbReference type="AlphaFoldDB" id="A0A822ZH71"/>
<reference evidence="3 4" key="1">
    <citation type="journal article" date="2020" name="Mol. Biol. Evol.">
        <title>Distinct Expression and Methylation Patterns for Genes with Different Fates following a Single Whole-Genome Duplication in Flowering Plants.</title>
        <authorList>
            <person name="Shi T."/>
            <person name="Rahmani R.S."/>
            <person name="Gugger P.F."/>
            <person name="Wang M."/>
            <person name="Li H."/>
            <person name="Zhang Y."/>
            <person name="Li Z."/>
            <person name="Wang Q."/>
            <person name="Van de Peer Y."/>
            <person name="Marchal K."/>
            <person name="Chen J."/>
        </authorList>
    </citation>
    <scope>NUCLEOTIDE SEQUENCE [LARGE SCALE GENOMIC DNA]</scope>
    <source>
        <tissue evidence="3">Leaf</tissue>
    </source>
</reference>
<feature type="compositionally biased region" description="Basic residues" evidence="1">
    <location>
        <begin position="100"/>
        <end position="109"/>
    </location>
</feature>
<proteinExistence type="predicted"/>
<dbReference type="EMBL" id="DUZY01000007">
    <property type="protein sequence ID" value="DAD44482.1"/>
    <property type="molecule type" value="Genomic_DNA"/>
</dbReference>
<feature type="region of interest" description="Disordered" evidence="1">
    <location>
        <begin position="79"/>
        <end position="130"/>
    </location>
</feature>
<organism evidence="3 4">
    <name type="scientific">Nelumbo nucifera</name>
    <name type="common">Sacred lotus</name>
    <dbReference type="NCBI Taxonomy" id="4432"/>
    <lineage>
        <taxon>Eukaryota</taxon>
        <taxon>Viridiplantae</taxon>
        <taxon>Streptophyta</taxon>
        <taxon>Embryophyta</taxon>
        <taxon>Tracheophyta</taxon>
        <taxon>Spermatophyta</taxon>
        <taxon>Magnoliopsida</taxon>
        <taxon>Proteales</taxon>
        <taxon>Nelumbonaceae</taxon>
        <taxon>Nelumbo</taxon>
    </lineage>
</organism>
<evidence type="ECO:0000313" key="4">
    <source>
        <dbReference type="Proteomes" id="UP000607653"/>
    </source>
</evidence>
<dbReference type="EMBL" id="DUZY01000007">
    <property type="protein sequence ID" value="DAD44479.1"/>
    <property type="molecule type" value="Genomic_DNA"/>
</dbReference>
<feature type="region of interest" description="Disordered" evidence="1">
    <location>
        <begin position="48"/>
        <end position="67"/>
    </location>
</feature>
<evidence type="ECO:0000313" key="2">
    <source>
        <dbReference type="EMBL" id="DAD44479.1"/>
    </source>
</evidence>
<dbReference type="Proteomes" id="UP000607653">
    <property type="component" value="Unassembled WGS sequence"/>
</dbReference>
<feature type="compositionally biased region" description="Basic and acidic residues" evidence="1">
    <location>
        <begin position="110"/>
        <end position="128"/>
    </location>
</feature>